<dbReference type="PANTHER" id="PTHR14304">
    <property type="entry name" value="CELL DIVISION CYCLE AND APOPTOSIS REGULATOR PROTEIN"/>
    <property type="match status" value="1"/>
</dbReference>
<dbReference type="SMART" id="SM01122">
    <property type="entry name" value="DBC1"/>
    <property type="match status" value="1"/>
</dbReference>
<dbReference type="InterPro" id="IPR025223">
    <property type="entry name" value="S1-like_RNA-bd_dom"/>
</dbReference>
<protein>
    <recommendedName>
        <fullName evidence="7">SAP domain-containing protein</fullName>
    </recommendedName>
</protein>
<dbReference type="EMBL" id="CATQJA010002657">
    <property type="protein sequence ID" value="CAJ0579935.1"/>
    <property type="molecule type" value="Genomic_DNA"/>
</dbReference>
<dbReference type="InterPro" id="IPR045353">
    <property type="entry name" value="LAIKA"/>
</dbReference>
<feature type="region of interest" description="Disordered" evidence="6">
    <location>
        <begin position="503"/>
        <end position="547"/>
    </location>
</feature>
<dbReference type="Pfam" id="PF02037">
    <property type="entry name" value="SAP"/>
    <property type="match status" value="1"/>
</dbReference>
<dbReference type="InterPro" id="IPR003034">
    <property type="entry name" value="SAP_dom"/>
</dbReference>
<reference evidence="8" key="1">
    <citation type="submission" date="2023-06" db="EMBL/GenBank/DDBJ databases">
        <authorList>
            <person name="Delattre M."/>
        </authorList>
    </citation>
    <scope>NUCLEOTIDE SEQUENCE</scope>
    <source>
        <strain evidence="8">AF72</strain>
    </source>
</reference>
<evidence type="ECO:0000256" key="1">
    <source>
        <dbReference type="ARBA" id="ARBA00004496"/>
    </source>
</evidence>
<dbReference type="GO" id="GO:0005634">
    <property type="term" value="C:nucleus"/>
    <property type="evidence" value="ECO:0007669"/>
    <property type="project" value="TreeGrafter"/>
</dbReference>
<name>A0AA36GC13_9BILA</name>
<dbReference type="Pfam" id="PF14444">
    <property type="entry name" value="S1-like"/>
    <property type="match status" value="1"/>
</dbReference>
<evidence type="ECO:0000256" key="6">
    <source>
        <dbReference type="SAM" id="MobiDB-lite"/>
    </source>
</evidence>
<evidence type="ECO:0000256" key="2">
    <source>
        <dbReference type="ARBA" id="ARBA00022490"/>
    </source>
</evidence>
<gene>
    <name evidence="8" type="ORF">MSPICULIGERA_LOCUS18138</name>
</gene>
<evidence type="ECO:0000256" key="3">
    <source>
        <dbReference type="ARBA" id="ARBA00022553"/>
    </source>
</evidence>
<dbReference type="Proteomes" id="UP001177023">
    <property type="component" value="Unassembled WGS sequence"/>
</dbReference>
<dbReference type="Pfam" id="PF14443">
    <property type="entry name" value="DBC1"/>
    <property type="match status" value="1"/>
</dbReference>
<feature type="non-terminal residue" evidence="8">
    <location>
        <position position="1"/>
    </location>
</feature>
<feature type="coiled-coil region" evidence="5">
    <location>
        <begin position="905"/>
        <end position="974"/>
    </location>
</feature>
<dbReference type="SMART" id="SM00513">
    <property type="entry name" value="SAP"/>
    <property type="match status" value="1"/>
</dbReference>
<dbReference type="AlphaFoldDB" id="A0AA36GC13"/>
<feature type="region of interest" description="Disordered" evidence="6">
    <location>
        <begin position="171"/>
        <end position="266"/>
    </location>
</feature>
<proteinExistence type="predicted"/>
<feature type="region of interest" description="Disordered" evidence="6">
    <location>
        <begin position="999"/>
        <end position="1074"/>
    </location>
</feature>
<dbReference type="GO" id="GO:0006355">
    <property type="term" value="P:regulation of DNA-templated transcription"/>
    <property type="evidence" value="ECO:0007669"/>
    <property type="project" value="InterPro"/>
</dbReference>
<feature type="region of interest" description="Disordered" evidence="6">
    <location>
        <begin position="739"/>
        <end position="763"/>
    </location>
</feature>
<organism evidence="8 9">
    <name type="scientific">Mesorhabditis spiculigera</name>
    <dbReference type="NCBI Taxonomy" id="96644"/>
    <lineage>
        <taxon>Eukaryota</taxon>
        <taxon>Metazoa</taxon>
        <taxon>Ecdysozoa</taxon>
        <taxon>Nematoda</taxon>
        <taxon>Chromadorea</taxon>
        <taxon>Rhabditida</taxon>
        <taxon>Rhabditina</taxon>
        <taxon>Rhabditomorpha</taxon>
        <taxon>Rhabditoidea</taxon>
        <taxon>Rhabditidae</taxon>
        <taxon>Mesorhabditinae</taxon>
        <taxon>Mesorhabditis</taxon>
    </lineage>
</organism>
<keyword evidence="4 5" id="KW-0175">Coiled coil</keyword>
<dbReference type="PROSITE" id="PS50800">
    <property type="entry name" value="SAP"/>
    <property type="match status" value="1"/>
</dbReference>
<feature type="compositionally biased region" description="Basic and acidic residues" evidence="6">
    <location>
        <begin position="603"/>
        <end position="662"/>
    </location>
</feature>
<feature type="compositionally biased region" description="Basic and acidic residues" evidence="6">
    <location>
        <begin position="1000"/>
        <end position="1014"/>
    </location>
</feature>
<feature type="region of interest" description="Disordered" evidence="6">
    <location>
        <begin position="587"/>
        <end position="662"/>
    </location>
</feature>
<keyword evidence="9" id="KW-1185">Reference proteome</keyword>
<dbReference type="GO" id="GO:0005737">
    <property type="term" value="C:cytoplasm"/>
    <property type="evidence" value="ECO:0007669"/>
    <property type="project" value="UniProtKB-SubCell"/>
</dbReference>
<evidence type="ECO:0000313" key="9">
    <source>
        <dbReference type="Proteomes" id="UP001177023"/>
    </source>
</evidence>
<comment type="subcellular location">
    <subcellularLocation>
        <location evidence="1">Cytoplasm</location>
    </subcellularLocation>
</comment>
<dbReference type="Gene3D" id="1.10.720.30">
    <property type="entry name" value="SAP domain"/>
    <property type="match status" value="1"/>
</dbReference>
<sequence length="1074" mass="119849">MSQYGGAPKPPAVWGARPAGMPNPGNLYAAANQQLLNMNAMGHPGMMNLSGIVNQAAFGGPQVSTAMGLVGMNPLAVAQAQQAPQARAPQPTQQMPAQVQPVAANKSQRTFIGRVTKMHDTYGFVDEDVFFQSNVVRGPMPRSGDKVMVEANFNPSMPFKWNAYRIQVMNDGAPQQQPPAPAFAQQPAFPARRETPTGPRQSQRSPPPPRRSSPVKRREPSPRREPREDRKRERERSPPPTRTGSVVPSSRRDSASPPRRRQRIIPRYVCNLPKPTPVGNTTAIYLKKRYTQIYVPSDFCDFRVDWTAVSASNFLDFTYPIQFHVLQKEVDPLEELPPLEPDDADHRYQVKVLLLAHAGRTAINQKAYGLAKDGALDDTYDPQDLFKGISFLTGIRNKENVPLGGSYSPSLDGPDPLSLGTMIKTAVRCVKALTGLDLSNSAQWFQLGQLRYFRTEKDRLDRITLLLPTSAELQPTDEQFAAQSDALRQQLAGRLAALEAPSIAEPIKTSEPAAATTTAPNQESLETTTPSKDVEMEDEGEDPTHWSKLDIKTMKVVELRSELAARGLDSKGIKTLLVQRLEEALDKEKEADGGEPPAEEQPAVEKPEENTEEASKVTEERKEGIKPAEETETQKKAREEEEKKKKEQAEKERAEKKASLEKKFSYPAEPKAFVWPHREFKGGKFDCKVVPLKALLDYRPEDNKEHQFEASLFAESIKELFERHYGQVIGDAIVRANDREEEHKRRQEAYKPDPAEDKEKADADVVVVEDSKKEEKKLDLKPRIQNVKLFEAFAFYDPNLLGYLQESDLEEILSATQPGYNRSVVKKIASKLSRHDKVNYRALTDQLLDKDGNVRFVPGQLDESPLVTLINAFEGHIKDEEASTQTNGTSSDSGVVVIDGCVVNVEQKLAEMKKLDAEKQTALQKLAQAESTNKTLKETRDHLEKRKKRLEEDVERYRRKKDEAEKHLKSATDDSAGVRTALVDAKKFAEKLLDALNKGMPEEKKKEEKKEEKPVLNGASDVTQELDDDEIVLADSVGDEKMDTAAIEAKTEEEDISLEEISAATENGSAETVA</sequence>
<dbReference type="Pfam" id="PF19256">
    <property type="entry name" value="LAIKA"/>
    <property type="match status" value="1"/>
</dbReference>
<evidence type="ECO:0000256" key="5">
    <source>
        <dbReference type="SAM" id="Coils"/>
    </source>
</evidence>
<comment type="caution">
    <text evidence="8">The sequence shown here is derived from an EMBL/GenBank/DDBJ whole genome shotgun (WGS) entry which is preliminary data.</text>
</comment>
<feature type="compositionally biased region" description="Polar residues" evidence="6">
    <location>
        <begin position="520"/>
        <end position="531"/>
    </location>
</feature>
<dbReference type="InterPro" id="IPR036361">
    <property type="entry name" value="SAP_dom_sf"/>
</dbReference>
<dbReference type="SUPFAM" id="SSF68906">
    <property type="entry name" value="SAP domain"/>
    <property type="match status" value="1"/>
</dbReference>
<evidence type="ECO:0000256" key="4">
    <source>
        <dbReference type="ARBA" id="ARBA00023054"/>
    </source>
</evidence>
<feature type="domain" description="SAP" evidence="7">
    <location>
        <begin position="551"/>
        <end position="585"/>
    </location>
</feature>
<evidence type="ECO:0000313" key="8">
    <source>
        <dbReference type="EMBL" id="CAJ0579935.1"/>
    </source>
</evidence>
<feature type="compositionally biased region" description="Polar residues" evidence="6">
    <location>
        <begin position="1064"/>
        <end position="1074"/>
    </location>
</feature>
<dbReference type="PANTHER" id="PTHR14304:SF11">
    <property type="entry name" value="SAP DOMAIN-CONTAINING PROTEIN"/>
    <property type="match status" value="1"/>
</dbReference>
<keyword evidence="3" id="KW-0597">Phosphoprotein</keyword>
<evidence type="ECO:0000259" key="7">
    <source>
        <dbReference type="PROSITE" id="PS50800"/>
    </source>
</evidence>
<feature type="compositionally biased region" description="Basic and acidic residues" evidence="6">
    <location>
        <begin position="216"/>
        <end position="237"/>
    </location>
</feature>
<dbReference type="InterPro" id="IPR025224">
    <property type="entry name" value="CCAR1/CCAR2"/>
</dbReference>
<keyword evidence="2" id="KW-0963">Cytoplasm</keyword>
<accession>A0AA36GC13</accession>
<dbReference type="InterPro" id="IPR025954">
    <property type="entry name" value="DBC1/CARP1_inactive_NUDIX"/>
</dbReference>